<dbReference type="AlphaFoldDB" id="A0A0R2FSD7"/>
<evidence type="ECO:0000313" key="4">
    <source>
        <dbReference type="Proteomes" id="UP000051645"/>
    </source>
</evidence>
<dbReference type="OrthoDB" id="9774475at2"/>
<dbReference type="InterPro" id="IPR021845">
    <property type="entry name" value="DUF3440"/>
</dbReference>
<dbReference type="SUPFAM" id="SSF52402">
    <property type="entry name" value="Adenine nucleotide alpha hydrolases-like"/>
    <property type="match status" value="1"/>
</dbReference>
<evidence type="ECO:0000259" key="1">
    <source>
        <dbReference type="Pfam" id="PF01507"/>
    </source>
</evidence>
<accession>A0A0R2FSD7</accession>
<gene>
    <name evidence="2" type="ORF">IV38_GL000127</name>
    <name evidence="3" type="ORF">IV40_GL001391</name>
</gene>
<reference evidence="4 5" key="1">
    <citation type="journal article" date="2015" name="Genome Announc.">
        <title>Expanding the biotechnology potential of lactobacilli through comparative genomics of 213 strains and associated genera.</title>
        <authorList>
            <person name="Sun Z."/>
            <person name="Harris H.M."/>
            <person name="McCann A."/>
            <person name="Guo C."/>
            <person name="Argimon S."/>
            <person name="Zhang W."/>
            <person name="Yang X."/>
            <person name="Jeffery I.B."/>
            <person name="Cooney J.C."/>
            <person name="Kagawa T.F."/>
            <person name="Liu W."/>
            <person name="Song Y."/>
            <person name="Salvetti E."/>
            <person name="Wrobel A."/>
            <person name="Rasinkangas P."/>
            <person name="Parkhill J."/>
            <person name="Rea M.C."/>
            <person name="O'Sullivan O."/>
            <person name="Ritari J."/>
            <person name="Douillard F.P."/>
            <person name="Paul Ross R."/>
            <person name="Yang R."/>
            <person name="Briner A.E."/>
            <person name="Felis G.E."/>
            <person name="de Vos W.M."/>
            <person name="Barrangou R."/>
            <person name="Klaenhammer T.R."/>
            <person name="Caufield P.W."/>
            <person name="Cui Y."/>
            <person name="Zhang H."/>
            <person name="O'Toole P.W."/>
        </authorList>
    </citation>
    <scope>NUCLEOTIDE SEQUENCE [LARGE SCALE GENOMIC DNA]</scope>
    <source>
        <strain evidence="2 5">ATCC BAA-66</strain>
        <strain evidence="3 4">DSM 13344</strain>
    </source>
</reference>
<dbReference type="GO" id="GO:0016740">
    <property type="term" value="F:transferase activity"/>
    <property type="evidence" value="ECO:0007669"/>
    <property type="project" value="UniProtKB-KW"/>
</dbReference>
<organism evidence="3 4">
    <name type="scientific">Lactobacillus selangorensis</name>
    <dbReference type="NCBI Taxonomy" id="81857"/>
    <lineage>
        <taxon>Bacteria</taxon>
        <taxon>Bacillati</taxon>
        <taxon>Bacillota</taxon>
        <taxon>Bacilli</taxon>
        <taxon>Lactobacillales</taxon>
        <taxon>Lactobacillaceae</taxon>
        <taxon>Lactobacillus</taxon>
    </lineage>
</organism>
<dbReference type="EMBL" id="JQAT01000001">
    <property type="protein sequence ID" value="KRN29247.1"/>
    <property type="molecule type" value="Genomic_DNA"/>
</dbReference>
<dbReference type="EMBL" id="JQAZ01000004">
    <property type="protein sequence ID" value="KRN31395.1"/>
    <property type="molecule type" value="Genomic_DNA"/>
</dbReference>
<dbReference type="Proteomes" id="UP000051751">
    <property type="component" value="Unassembled WGS sequence"/>
</dbReference>
<sequence>MTKKYLDIDVDQAAENRLKYVFDHFGNVLVAFSGGKDSGLLLNKAYDYAKKHGFLDKFGFYFLDYEVQYQATIEYAQKEFNEKNDVKRFWLCLPNSVPTATSMSQGLWIPWEKSKRSIWVRQMPTAEYVINENNVPWNYEAGTRDYKVQTDFTKWFARKHGETAVLIGIRADESLDRYRAIKSKNKVNSYHDKNYITMISNQVYNAYPIYDWQVNDIWVANAKYAYSYNHIYDLYYKAGIPINKMRVASPFLSEGLDSLKYYQVIEPDTWAKMLGRVNGVNFAGIYGGTTAMGWKSLQLPKGMSWESYLKFLLNSLPKTTRENYENIFKTSLEFWQRKGGVLDDETINELKDAGIAIEVGEKTNYHTLKKPVRFETYPDDTPVKNFKAVPSYKRMCITIMKNDHTAKYMGFAQTKAQVEKRKKAIAKYKNLI</sequence>
<dbReference type="GO" id="GO:0071453">
    <property type="term" value="P:cellular response to oxygen levels"/>
    <property type="evidence" value="ECO:0007669"/>
    <property type="project" value="TreeGrafter"/>
</dbReference>
<dbReference type="PATRIC" id="fig|81857.3.peg.132"/>
<dbReference type="InterPro" id="IPR014729">
    <property type="entry name" value="Rossmann-like_a/b/a_fold"/>
</dbReference>
<dbReference type="Proteomes" id="UP000051645">
    <property type="component" value="Unassembled WGS sequence"/>
</dbReference>
<evidence type="ECO:0000313" key="5">
    <source>
        <dbReference type="Proteomes" id="UP000051751"/>
    </source>
</evidence>
<keyword evidence="3" id="KW-0808">Transferase</keyword>
<evidence type="ECO:0000313" key="3">
    <source>
        <dbReference type="EMBL" id="KRN31395.1"/>
    </source>
</evidence>
<dbReference type="Pfam" id="PF01507">
    <property type="entry name" value="PAPS_reduct"/>
    <property type="match status" value="1"/>
</dbReference>
<evidence type="ECO:0000313" key="2">
    <source>
        <dbReference type="EMBL" id="KRN29247.1"/>
    </source>
</evidence>
<proteinExistence type="predicted"/>
<keyword evidence="4" id="KW-1185">Reference proteome</keyword>
<dbReference type="RefSeq" id="WP_057769651.1">
    <property type="nucleotide sequence ID" value="NZ_JQAT01000001.1"/>
</dbReference>
<dbReference type="InterPro" id="IPR002500">
    <property type="entry name" value="PAPS_reduct_dom"/>
</dbReference>
<dbReference type="PANTHER" id="PTHR30083:SF0">
    <property type="entry name" value="3'-PHOSPHOADENOSINE 5'-PHOSPHOSULFATE SULFOTRANSFERASE (PAPS REDUCTASE)_FAD SYNTHETASE"/>
    <property type="match status" value="1"/>
</dbReference>
<comment type="caution">
    <text evidence="3">The sequence shown here is derived from an EMBL/GenBank/DDBJ whole genome shotgun (WGS) entry which is preliminary data.</text>
</comment>
<dbReference type="PANTHER" id="PTHR30083">
    <property type="entry name" value="TRANSCRIPTIONAL REGULATOR-RELATED"/>
    <property type="match status" value="1"/>
</dbReference>
<dbReference type="Pfam" id="PF11922">
    <property type="entry name" value="DUF3440"/>
    <property type="match status" value="1"/>
</dbReference>
<dbReference type="STRING" id="81857.IV38_GL000127"/>
<feature type="domain" description="Phosphoadenosine phosphosulphate reductase" evidence="1">
    <location>
        <begin position="28"/>
        <end position="236"/>
    </location>
</feature>
<protein>
    <submittedName>
        <fullName evidence="3">Phosphoadenosine phosphosulfate sulfotransferase</fullName>
    </submittedName>
</protein>
<name>A0A0R2FSD7_9LACO</name>
<dbReference type="Gene3D" id="3.40.50.620">
    <property type="entry name" value="HUPs"/>
    <property type="match status" value="1"/>
</dbReference>